<feature type="compositionally biased region" description="Low complexity" evidence="1">
    <location>
        <begin position="32"/>
        <end position="48"/>
    </location>
</feature>
<feature type="compositionally biased region" description="Basic and acidic residues" evidence="1">
    <location>
        <begin position="53"/>
        <end position="68"/>
    </location>
</feature>
<dbReference type="Proteomes" id="UP000077755">
    <property type="component" value="Chromosome 3"/>
</dbReference>
<sequence>MDSTHNTNTEECGSCESGWTTYILSLDEVSNDNDGNISDDSVVSDASSGLTHQEQRSEDRGGGNKLDDGANLCSKPKIIEKKIGQGNDVIVKEEGLVQQSEFVAAHVNEAGL</sequence>
<gene>
    <name evidence="2" type="ORF">DCAR_0312482</name>
</gene>
<evidence type="ECO:0000256" key="1">
    <source>
        <dbReference type="SAM" id="MobiDB-lite"/>
    </source>
</evidence>
<protein>
    <submittedName>
        <fullName evidence="2">Uncharacterized protein</fullName>
    </submittedName>
</protein>
<evidence type="ECO:0000313" key="2">
    <source>
        <dbReference type="EMBL" id="WOG93201.1"/>
    </source>
</evidence>
<dbReference type="Gramene" id="KZN02242">
    <property type="protein sequence ID" value="KZN02242"/>
    <property type="gene ID" value="DCAR_010996"/>
</dbReference>
<proteinExistence type="predicted"/>
<dbReference type="AlphaFoldDB" id="A0A166B1Q6"/>
<evidence type="ECO:0000313" key="3">
    <source>
        <dbReference type="Proteomes" id="UP000077755"/>
    </source>
</evidence>
<accession>A0A166B1Q6</accession>
<reference evidence="2" key="1">
    <citation type="journal article" date="2016" name="Nat. Genet.">
        <title>A high-quality carrot genome assembly provides new insights into carotenoid accumulation and asterid genome evolution.</title>
        <authorList>
            <person name="Iorizzo M."/>
            <person name="Ellison S."/>
            <person name="Senalik D."/>
            <person name="Zeng P."/>
            <person name="Satapoomin P."/>
            <person name="Huang J."/>
            <person name="Bowman M."/>
            <person name="Iovene M."/>
            <person name="Sanseverino W."/>
            <person name="Cavagnaro P."/>
            <person name="Yildiz M."/>
            <person name="Macko-Podgorni A."/>
            <person name="Moranska E."/>
            <person name="Grzebelus E."/>
            <person name="Grzebelus D."/>
            <person name="Ashrafi H."/>
            <person name="Zheng Z."/>
            <person name="Cheng S."/>
            <person name="Spooner D."/>
            <person name="Van Deynze A."/>
            <person name="Simon P."/>
        </authorList>
    </citation>
    <scope>NUCLEOTIDE SEQUENCE</scope>
    <source>
        <tissue evidence="2">Leaf</tissue>
    </source>
</reference>
<reference evidence="2" key="2">
    <citation type="submission" date="2022-03" db="EMBL/GenBank/DDBJ databases">
        <title>Draft title - Genomic analysis of global carrot germplasm unveils the trajectory of domestication and the origin of high carotenoid orange carrot.</title>
        <authorList>
            <person name="Iorizzo M."/>
            <person name="Ellison S."/>
            <person name="Senalik D."/>
            <person name="Macko-Podgorni A."/>
            <person name="Grzebelus D."/>
            <person name="Bostan H."/>
            <person name="Rolling W."/>
            <person name="Curaba J."/>
            <person name="Simon P."/>
        </authorList>
    </citation>
    <scope>NUCLEOTIDE SEQUENCE</scope>
    <source>
        <tissue evidence="2">Leaf</tissue>
    </source>
</reference>
<organism evidence="2 3">
    <name type="scientific">Daucus carota subsp. sativus</name>
    <name type="common">Carrot</name>
    <dbReference type="NCBI Taxonomy" id="79200"/>
    <lineage>
        <taxon>Eukaryota</taxon>
        <taxon>Viridiplantae</taxon>
        <taxon>Streptophyta</taxon>
        <taxon>Embryophyta</taxon>
        <taxon>Tracheophyta</taxon>
        <taxon>Spermatophyta</taxon>
        <taxon>Magnoliopsida</taxon>
        <taxon>eudicotyledons</taxon>
        <taxon>Gunneridae</taxon>
        <taxon>Pentapetalae</taxon>
        <taxon>asterids</taxon>
        <taxon>campanulids</taxon>
        <taxon>Apiales</taxon>
        <taxon>Apiaceae</taxon>
        <taxon>Apioideae</taxon>
        <taxon>Scandiceae</taxon>
        <taxon>Daucinae</taxon>
        <taxon>Daucus</taxon>
        <taxon>Daucus sect. Daucus</taxon>
    </lineage>
</organism>
<keyword evidence="3" id="KW-1185">Reference proteome</keyword>
<feature type="region of interest" description="Disordered" evidence="1">
    <location>
        <begin position="30"/>
        <end position="71"/>
    </location>
</feature>
<name>A0A166B1Q6_DAUCS</name>
<dbReference type="EMBL" id="CP093345">
    <property type="protein sequence ID" value="WOG93201.1"/>
    <property type="molecule type" value="Genomic_DNA"/>
</dbReference>